<dbReference type="RefSeq" id="WP_086965022.1">
    <property type="nucleotide sequence ID" value="NZ_CP021376.1"/>
</dbReference>
<evidence type="ECO:0000313" key="4">
    <source>
        <dbReference type="Proteomes" id="UP000243793"/>
    </source>
</evidence>
<dbReference type="EMBL" id="CP021376">
    <property type="protein sequence ID" value="ART80934.1"/>
    <property type="molecule type" value="Genomic_DNA"/>
</dbReference>
<name>A0A1Y0D0Y6_9GAMM</name>
<organism evidence="3 4">
    <name type="scientific">Oceanisphaera avium</name>
    <dbReference type="NCBI Taxonomy" id="1903694"/>
    <lineage>
        <taxon>Bacteria</taxon>
        <taxon>Pseudomonadati</taxon>
        <taxon>Pseudomonadota</taxon>
        <taxon>Gammaproteobacteria</taxon>
        <taxon>Aeromonadales</taxon>
        <taxon>Aeromonadaceae</taxon>
        <taxon>Oceanisphaera</taxon>
    </lineage>
</organism>
<keyword evidence="4" id="KW-1185">Reference proteome</keyword>
<dbReference type="OrthoDB" id="9768937at2"/>
<keyword evidence="1" id="KW-0808">Transferase</keyword>
<dbReference type="GO" id="GO:0016757">
    <property type="term" value="F:glycosyltransferase activity"/>
    <property type="evidence" value="ECO:0007669"/>
    <property type="project" value="TreeGrafter"/>
</dbReference>
<accession>A0A1Y0D0Y6</accession>
<dbReference type="KEGG" id="ocm:CBP12_12865"/>
<gene>
    <name evidence="3" type="ORF">CBP12_12865</name>
</gene>
<dbReference type="PANTHER" id="PTHR46401:SF2">
    <property type="entry name" value="GLYCOSYLTRANSFERASE WBBK-RELATED"/>
    <property type="match status" value="1"/>
</dbReference>
<dbReference type="AlphaFoldDB" id="A0A1Y0D0Y6"/>
<dbReference type="Gene3D" id="3.40.50.2000">
    <property type="entry name" value="Glycogen Phosphorylase B"/>
    <property type="match status" value="2"/>
</dbReference>
<feature type="domain" description="Glycosyl transferase family 1" evidence="2">
    <location>
        <begin position="202"/>
        <end position="345"/>
    </location>
</feature>
<dbReference type="InterPro" id="IPR001296">
    <property type="entry name" value="Glyco_trans_1"/>
</dbReference>
<dbReference type="PANTHER" id="PTHR46401">
    <property type="entry name" value="GLYCOSYLTRANSFERASE WBBK-RELATED"/>
    <property type="match status" value="1"/>
</dbReference>
<dbReference type="Pfam" id="PF00534">
    <property type="entry name" value="Glycos_transf_1"/>
    <property type="match status" value="1"/>
</dbReference>
<dbReference type="Proteomes" id="UP000243793">
    <property type="component" value="Chromosome"/>
</dbReference>
<evidence type="ECO:0000256" key="1">
    <source>
        <dbReference type="ARBA" id="ARBA00022679"/>
    </source>
</evidence>
<protein>
    <recommendedName>
        <fullName evidence="2">Glycosyl transferase family 1 domain-containing protein</fullName>
    </recommendedName>
</protein>
<dbReference type="CDD" id="cd03809">
    <property type="entry name" value="GT4_MtfB-like"/>
    <property type="match status" value="1"/>
</dbReference>
<dbReference type="GO" id="GO:0009103">
    <property type="term" value="P:lipopolysaccharide biosynthetic process"/>
    <property type="evidence" value="ECO:0007669"/>
    <property type="project" value="TreeGrafter"/>
</dbReference>
<reference evidence="4" key="1">
    <citation type="submission" date="2017-05" db="EMBL/GenBank/DDBJ databases">
        <authorList>
            <person name="Sung H."/>
        </authorList>
    </citation>
    <scope>NUCLEOTIDE SEQUENCE [LARGE SCALE GENOMIC DNA]</scope>
    <source>
        <strain evidence="4">AMac2203</strain>
    </source>
</reference>
<sequence>MPGLNKIGIDGDALRKPLSGVGQYIYNLCCELDTLLPNTEFFIYTRLSAEEVAIPASRWHLRNESNGLARKLPSFLWMKTFGLALAKKDNLDVFWAGRTIHPGLSAAKEVVITVHDLNHKLVPETMQLATRLSHKLWFDKDVKNATKVFTNSQGTSNRLQEWVGRGADLVIHPGVSANFHPLDEASQASATAALAPLGISAPYLLAVSTLEPRKNMSVLIDAFVQLKHQGAIAQHQLVLVGARGWQNNELAEKIEANKQFGIVLPGYVADELIPSIYAMADILIMPSKYEGFGMPVVEARAVKTPVIISDVAELIEASAGEATIIKAEVDALQQAILAVLDTPEANLPIQTRPANWHDSAQILTTGLVTTTFDRE</sequence>
<evidence type="ECO:0000259" key="2">
    <source>
        <dbReference type="Pfam" id="PF00534"/>
    </source>
</evidence>
<evidence type="ECO:0000313" key="3">
    <source>
        <dbReference type="EMBL" id="ART80934.1"/>
    </source>
</evidence>
<proteinExistence type="predicted"/>
<dbReference type="SUPFAM" id="SSF53756">
    <property type="entry name" value="UDP-Glycosyltransferase/glycogen phosphorylase"/>
    <property type="match status" value="1"/>
</dbReference>